<gene>
    <name evidence="1" type="ORF">MJO28_001453</name>
</gene>
<evidence type="ECO:0000313" key="2">
    <source>
        <dbReference type="Proteomes" id="UP001060170"/>
    </source>
</evidence>
<dbReference type="EMBL" id="CM045866">
    <property type="protein sequence ID" value="KAI7960964.1"/>
    <property type="molecule type" value="Genomic_DNA"/>
</dbReference>
<reference evidence="1 2" key="3">
    <citation type="journal article" date="2022" name="Microbiol. Spectr.">
        <title>Folding features and dynamics of 3D genome architecture in plant fungal pathogens.</title>
        <authorList>
            <person name="Xia C."/>
        </authorList>
    </citation>
    <scope>NUCLEOTIDE SEQUENCE [LARGE SCALE GENOMIC DNA]</scope>
    <source>
        <strain evidence="1 2">93-210</strain>
    </source>
</reference>
<reference evidence="2" key="2">
    <citation type="journal article" date="2018" name="Mol. Plant Microbe Interact.">
        <title>Genome sequence resources for the wheat stripe rust pathogen (Puccinia striiformis f. sp. tritici) and the barley stripe rust pathogen (Puccinia striiformis f. sp. hordei).</title>
        <authorList>
            <person name="Xia C."/>
            <person name="Wang M."/>
            <person name="Yin C."/>
            <person name="Cornejo O.E."/>
            <person name="Hulbert S.H."/>
            <person name="Chen X."/>
        </authorList>
    </citation>
    <scope>NUCLEOTIDE SEQUENCE [LARGE SCALE GENOMIC DNA]</scope>
    <source>
        <strain evidence="2">93-210</strain>
    </source>
</reference>
<name>A0ACC0EVL7_9BASI</name>
<sequence length="361" mass="40355">MSQMATLQSKSGDPSQVCWQCTNPTGPVWKLNFPCSLGLLSVEKTPEVGCAMRMSRLIPVLAPTPSQNGSRCVGHCCIAKRHAVSSGGGGGVKSRGVCDSMSENSDQRNLGSSVATGGDSFLNHCGVLNGPSEVIAPGLMSRFGFRSVLRTKAPQMLSLALIILVRYQFRFMRCAPTSSRTKKSYSSSSAYQSCAPITMVNNHRAHVPGLPMRFTPRPEPPLNSLASPRPFHNHLTNLDDSESERNAPRCMICLGDINMEEKPKRQKWPRITTIFSKKRPPGDEELESYAWPGCGHAFHEQCIARWVTQRKPCPLCQHEAPDTIPDHIYKIYREWYDDQMRSQEPRKNPSWMWRLALRLVQ</sequence>
<evidence type="ECO:0000313" key="1">
    <source>
        <dbReference type="EMBL" id="KAI7960964.1"/>
    </source>
</evidence>
<protein>
    <submittedName>
        <fullName evidence="1">Uncharacterized protein</fullName>
    </submittedName>
</protein>
<proteinExistence type="predicted"/>
<comment type="caution">
    <text evidence="1">The sequence shown here is derived from an EMBL/GenBank/DDBJ whole genome shotgun (WGS) entry which is preliminary data.</text>
</comment>
<dbReference type="Proteomes" id="UP001060170">
    <property type="component" value="Chromosome 2"/>
</dbReference>
<accession>A0ACC0EVL7</accession>
<organism evidence="1 2">
    <name type="scientific">Puccinia striiformis f. sp. tritici</name>
    <dbReference type="NCBI Taxonomy" id="168172"/>
    <lineage>
        <taxon>Eukaryota</taxon>
        <taxon>Fungi</taxon>
        <taxon>Dikarya</taxon>
        <taxon>Basidiomycota</taxon>
        <taxon>Pucciniomycotina</taxon>
        <taxon>Pucciniomycetes</taxon>
        <taxon>Pucciniales</taxon>
        <taxon>Pucciniaceae</taxon>
        <taxon>Puccinia</taxon>
    </lineage>
</organism>
<keyword evidence="2" id="KW-1185">Reference proteome</keyword>
<reference evidence="2" key="1">
    <citation type="journal article" date="2018" name="BMC Genomics">
        <title>Genomic insights into host adaptation between the wheat stripe rust pathogen (Puccinia striiformis f. sp. tritici) and the barley stripe rust pathogen (Puccinia striiformis f. sp. hordei).</title>
        <authorList>
            <person name="Xia C."/>
            <person name="Wang M."/>
            <person name="Yin C."/>
            <person name="Cornejo O.E."/>
            <person name="Hulbert S.H."/>
            <person name="Chen X."/>
        </authorList>
    </citation>
    <scope>NUCLEOTIDE SEQUENCE [LARGE SCALE GENOMIC DNA]</scope>
    <source>
        <strain evidence="2">93-210</strain>
    </source>
</reference>